<evidence type="ECO:0000256" key="1">
    <source>
        <dbReference type="SAM" id="SignalP"/>
    </source>
</evidence>
<evidence type="ECO:0000313" key="2">
    <source>
        <dbReference type="EMBL" id="EOM77940.1"/>
    </source>
</evidence>
<dbReference type="Pfam" id="PF00756">
    <property type="entry name" value="Esterase"/>
    <property type="match status" value="1"/>
</dbReference>
<keyword evidence="3" id="KW-1185">Reference proteome</keyword>
<reference evidence="2 3" key="1">
    <citation type="journal article" date="2013" name="Genome Announc.">
        <title>Draft Genome Sequence of Rhodococcus rhodnii Strain LMG5362, a Symbiont of Rhodnius prolixus (Hemiptera, Reduviidae, Triatominae), the Principle Vector of Trypanosoma cruzi.</title>
        <authorList>
            <person name="Pachebat J.A."/>
            <person name="van Keulen G."/>
            <person name="Whitten M.M."/>
            <person name="Girdwood S."/>
            <person name="Del Sol R."/>
            <person name="Dyson P.J."/>
            <person name="Facey P.D."/>
        </authorList>
    </citation>
    <scope>NUCLEOTIDE SEQUENCE [LARGE SCALE GENOMIC DNA]</scope>
    <source>
        <strain evidence="2 3">LMG 5362</strain>
    </source>
</reference>
<dbReference type="PATRIC" id="fig|1273125.3.peg.598"/>
<dbReference type="EMBL" id="APMY01000020">
    <property type="protein sequence ID" value="EOM77940.1"/>
    <property type="molecule type" value="Genomic_DNA"/>
</dbReference>
<dbReference type="PANTHER" id="PTHR48098:SF1">
    <property type="entry name" value="DIACYLGLYCEROL ACYLTRANSFERASE_MYCOLYLTRANSFERASE AG85A"/>
    <property type="match status" value="1"/>
</dbReference>
<comment type="caution">
    <text evidence="2">The sequence shown here is derived from an EMBL/GenBank/DDBJ whole genome shotgun (WGS) entry which is preliminary data.</text>
</comment>
<keyword evidence="1" id="KW-0732">Signal</keyword>
<dbReference type="InterPro" id="IPR029058">
    <property type="entry name" value="AB_hydrolase_fold"/>
</dbReference>
<feature type="signal peptide" evidence="1">
    <location>
        <begin position="1"/>
        <end position="43"/>
    </location>
</feature>
<dbReference type="eggNOG" id="COG0627">
    <property type="taxonomic scope" value="Bacteria"/>
</dbReference>
<dbReference type="InterPro" id="IPR050583">
    <property type="entry name" value="Mycobacterial_A85_antigen"/>
</dbReference>
<dbReference type="PANTHER" id="PTHR48098">
    <property type="entry name" value="ENTEROCHELIN ESTERASE-RELATED"/>
    <property type="match status" value="1"/>
</dbReference>
<dbReference type="InterPro" id="IPR000801">
    <property type="entry name" value="Esterase-like"/>
</dbReference>
<evidence type="ECO:0000313" key="3">
    <source>
        <dbReference type="Proteomes" id="UP000013525"/>
    </source>
</evidence>
<dbReference type="GO" id="GO:0016747">
    <property type="term" value="F:acyltransferase activity, transferring groups other than amino-acyl groups"/>
    <property type="evidence" value="ECO:0007669"/>
    <property type="project" value="TreeGrafter"/>
</dbReference>
<sequence length="349" mass="37081">MHQSEANRSKPHRSELFVNSMRWITAAALAAGTALAVAPAATAQPSTGTSSLVRTDERGERQLDITVYSAAMDREIPLRVLTPADTSEPRPTLYLLNGAGGGEDAATWDAQTDVVEFFADKNVNVVTPTAGAFSYYSDWEQDDPVLGRNKWTTFLTQELPPIIDETFGTTGVNSIAGISMAGSSVLSLAQAAPDLYRSVGAYSGCAQTATQPGRMYVDLVVEGRGGADSENMWGPKGGPGWIANDPTANAEKLRGLEIYVSSGTGIPGPYDALSAPGIDGDTDEFTSRMIMGTVIEAAVNQCTHTLAGRLGELGIPATFDFQPIGTHSWPYWQDQLHKSWPILAGPLGV</sequence>
<name>R7WRN2_9NOCA</name>
<dbReference type="AlphaFoldDB" id="R7WRN2"/>
<proteinExistence type="predicted"/>
<accession>R7WRN2</accession>
<dbReference type="Proteomes" id="UP000013525">
    <property type="component" value="Unassembled WGS sequence"/>
</dbReference>
<protein>
    <submittedName>
        <fullName evidence="2">Antigen 85 protein</fullName>
    </submittedName>
</protein>
<dbReference type="Gene3D" id="3.40.50.1820">
    <property type="entry name" value="alpha/beta hydrolase"/>
    <property type="match status" value="1"/>
</dbReference>
<dbReference type="SUPFAM" id="SSF53474">
    <property type="entry name" value="alpha/beta-Hydrolases"/>
    <property type="match status" value="1"/>
</dbReference>
<organism evidence="2 3">
    <name type="scientific">Rhodococcus rhodnii LMG 5362</name>
    <dbReference type="NCBI Taxonomy" id="1273125"/>
    <lineage>
        <taxon>Bacteria</taxon>
        <taxon>Bacillati</taxon>
        <taxon>Actinomycetota</taxon>
        <taxon>Actinomycetes</taxon>
        <taxon>Mycobacteriales</taxon>
        <taxon>Nocardiaceae</taxon>
        <taxon>Rhodococcus</taxon>
    </lineage>
</organism>
<gene>
    <name evidence="2" type="ORF">Rrhod_0614</name>
</gene>
<feature type="chain" id="PRO_5004459451" evidence="1">
    <location>
        <begin position="44"/>
        <end position="349"/>
    </location>
</feature>